<dbReference type="EMBL" id="MN740017">
    <property type="protein sequence ID" value="QHT84438.1"/>
    <property type="molecule type" value="Genomic_DNA"/>
</dbReference>
<dbReference type="AlphaFoldDB" id="A0A6C0HUL9"/>
<name>A0A6C0HUL9_9ZZZZ</name>
<proteinExistence type="predicted"/>
<accession>A0A6C0HUL9</accession>
<reference evidence="1" key="1">
    <citation type="journal article" date="2020" name="Nature">
        <title>Giant virus diversity and host interactions through global metagenomics.</title>
        <authorList>
            <person name="Schulz F."/>
            <person name="Roux S."/>
            <person name="Paez-Espino D."/>
            <person name="Jungbluth S."/>
            <person name="Walsh D.A."/>
            <person name="Denef V.J."/>
            <person name="McMahon K.D."/>
            <person name="Konstantinidis K.T."/>
            <person name="Eloe-Fadrosh E.A."/>
            <person name="Kyrpides N.C."/>
            <person name="Woyke T."/>
        </authorList>
    </citation>
    <scope>NUCLEOTIDE SEQUENCE</scope>
    <source>
        <strain evidence="1">GVMAG-M-3300023184-177</strain>
    </source>
</reference>
<protein>
    <submittedName>
        <fullName evidence="1">Uncharacterized protein</fullName>
    </submittedName>
</protein>
<sequence>MSNPFLSNNSISVYDERINDEVLVNITNIAKYFKEIYVLCPFNCDDINNTIFTSKIIDKKILEEVISKMVLYKTNISMVKNAVHFGNIVNINKEYISNANKFGYILEETVLVIPIYNISFLNIQKYIDYNNGSTNFNNFYDVLVINNYFGDNINSEINKIRILGMINNLDENNYWELSHNCLPNITKLFDKRNFNFTIIKTKDMNDILDKISNSPINNNYIQEIFNRRYYVDPSETFNKKGYKLYWKVSSCEYNNNDINKLFDILDDNQRYHLFCNLCVSKKYCHLVINNEYIIKIMTPTINANIELFNYLFGYAWLRFYFEETINRYHVKTTDMYIFNINTASQLPVFYYDYKKPHQNAYCPLLVSSDTLKPDINIGGVLNNLACTLDSRICSLQEFKKYMNIFISGDENIDLLENIDFKELKIAITGSIMTACAQYKHPLMHLFNNVKNYFNEYYYESDIDVMVMSKNIYEFMDITKKFHEKIMLSCCQYLNAEVQHVKYNLMRTTYLFVTSDFIKEHICPKNNIAYDVIIKNLELKTITKLFIPFAKKMHEIECKNKIEGLNEVDTLNLMDKYADLFLFDENNLVIKIKDSKLNTTMINANANNVVFESEYSQEEIELMLNNIIDNKNDITIKMVDGLGFSDNYKVRISAPQLTRDFELFPVFKDDFMSTVANFHMPCVRAYYNGETVYMTPSFVSAHMTFMNIDYKYFAGSKDPLNIINKYRMRGFGCWLNKNELNTYIKYIYEVPFWKNVLYIHPNNKQSYSTWLGPLNINAAIFKVRKYNANLITGEKIIPSENKYTGYVDYRILTKSEYYINRFNYTINNSLMNIKCINGDTGYIEPLDRTIIVSTYNKPSGTNNITSTNISVDD</sequence>
<organism evidence="1">
    <name type="scientific">viral metagenome</name>
    <dbReference type="NCBI Taxonomy" id="1070528"/>
    <lineage>
        <taxon>unclassified sequences</taxon>
        <taxon>metagenomes</taxon>
        <taxon>organismal metagenomes</taxon>
    </lineage>
</organism>
<evidence type="ECO:0000313" key="1">
    <source>
        <dbReference type="EMBL" id="QHT84438.1"/>
    </source>
</evidence>